<protein>
    <submittedName>
        <fullName evidence="2">Uncharacterized protein</fullName>
    </submittedName>
</protein>
<dbReference type="KEGG" id="acab:QRX50_03370"/>
<dbReference type="EMBL" id="CP127294">
    <property type="protein sequence ID" value="WIX79854.1"/>
    <property type="molecule type" value="Genomic_DNA"/>
</dbReference>
<dbReference type="Proteomes" id="UP001236014">
    <property type="component" value="Chromosome"/>
</dbReference>
<name>A0A9Y2MYA0_9PSEU</name>
<evidence type="ECO:0000313" key="3">
    <source>
        <dbReference type="Proteomes" id="UP001236014"/>
    </source>
</evidence>
<dbReference type="AlphaFoldDB" id="A0A9Y2MYA0"/>
<reference evidence="2 3" key="1">
    <citation type="submission" date="2023-06" db="EMBL/GenBank/DDBJ databases">
        <authorList>
            <person name="Oyuntsetseg B."/>
            <person name="Kim S.B."/>
        </authorList>
    </citation>
    <scope>NUCLEOTIDE SEQUENCE [LARGE SCALE GENOMIC DNA]</scope>
    <source>
        <strain evidence="2 3">2-15</strain>
    </source>
</reference>
<gene>
    <name evidence="2" type="ORF">QRX50_03370</name>
</gene>
<organism evidence="2 3">
    <name type="scientific">Amycolatopsis carbonis</name>
    <dbReference type="NCBI Taxonomy" id="715471"/>
    <lineage>
        <taxon>Bacteria</taxon>
        <taxon>Bacillati</taxon>
        <taxon>Actinomycetota</taxon>
        <taxon>Actinomycetes</taxon>
        <taxon>Pseudonocardiales</taxon>
        <taxon>Pseudonocardiaceae</taxon>
        <taxon>Amycolatopsis</taxon>
    </lineage>
</organism>
<proteinExistence type="predicted"/>
<evidence type="ECO:0000313" key="2">
    <source>
        <dbReference type="EMBL" id="WIX79854.1"/>
    </source>
</evidence>
<accession>A0A9Y2MYA0</accession>
<keyword evidence="3" id="KW-1185">Reference proteome</keyword>
<feature type="region of interest" description="Disordered" evidence="1">
    <location>
        <begin position="49"/>
        <end position="73"/>
    </location>
</feature>
<dbReference type="RefSeq" id="WP_285970532.1">
    <property type="nucleotide sequence ID" value="NZ_CP127294.1"/>
</dbReference>
<evidence type="ECO:0000256" key="1">
    <source>
        <dbReference type="SAM" id="MobiDB-lite"/>
    </source>
</evidence>
<sequence>MQVGGKPVIQACNLLSLNDLRDFGIKVGSRPDPNVVNFKRDYLVGDGNGPLKTSFPSCSQADGEAPTHRDRRP</sequence>